<reference evidence="2 3" key="1">
    <citation type="submission" date="2016-07" db="EMBL/GenBank/DDBJ databases">
        <authorList>
            <person name="Lefevre C.T."/>
        </authorList>
    </citation>
    <scope>NUCLEOTIDE SEQUENCE [LARGE SCALE GENOMIC DNA]</scope>
    <source>
        <strain evidence="2">PR1</strain>
    </source>
</reference>
<dbReference type="InterPro" id="IPR051162">
    <property type="entry name" value="T4SS_component"/>
</dbReference>
<feature type="domain" description="Helicase HerA central" evidence="1">
    <location>
        <begin position="28"/>
        <end position="95"/>
    </location>
</feature>
<gene>
    <name evidence="2" type="ORF">MTBPR1_30091</name>
</gene>
<dbReference type="AlphaFoldDB" id="A0A1C3RHH8"/>
<dbReference type="InterPro" id="IPR027417">
    <property type="entry name" value="P-loop_NTPase"/>
</dbReference>
<name>A0A1C3RHH8_9PROT</name>
<organism evidence="2 3">
    <name type="scientific">Candidatus Terasakiella magnetica</name>
    <dbReference type="NCBI Taxonomy" id="1867952"/>
    <lineage>
        <taxon>Bacteria</taxon>
        <taxon>Pseudomonadati</taxon>
        <taxon>Pseudomonadota</taxon>
        <taxon>Alphaproteobacteria</taxon>
        <taxon>Rhodospirillales</taxon>
        <taxon>Terasakiellaceae</taxon>
        <taxon>Terasakiella</taxon>
    </lineage>
</organism>
<dbReference type="Pfam" id="PF01935">
    <property type="entry name" value="DUF87"/>
    <property type="match status" value="1"/>
</dbReference>
<dbReference type="PANTHER" id="PTHR30121">
    <property type="entry name" value="UNCHARACTERIZED PROTEIN YJGR-RELATED"/>
    <property type="match status" value="1"/>
</dbReference>
<dbReference type="EMBL" id="FLYE01000023">
    <property type="protein sequence ID" value="SCA56721.1"/>
    <property type="molecule type" value="Genomic_DNA"/>
</dbReference>
<keyword evidence="3" id="KW-1185">Reference proteome</keyword>
<dbReference type="Proteomes" id="UP000231658">
    <property type="component" value="Unassembled WGS sequence"/>
</dbReference>
<dbReference type="SUPFAM" id="SSF52540">
    <property type="entry name" value="P-loop containing nucleoside triphosphate hydrolases"/>
    <property type="match status" value="1"/>
</dbReference>
<proteinExistence type="predicted"/>
<accession>A0A1C3RHH8</accession>
<evidence type="ECO:0000313" key="2">
    <source>
        <dbReference type="EMBL" id="SCA56721.1"/>
    </source>
</evidence>
<evidence type="ECO:0000313" key="3">
    <source>
        <dbReference type="Proteomes" id="UP000231658"/>
    </source>
</evidence>
<evidence type="ECO:0000259" key="1">
    <source>
        <dbReference type="Pfam" id="PF01935"/>
    </source>
</evidence>
<protein>
    <recommendedName>
        <fullName evidence="1">Helicase HerA central domain-containing protein</fullName>
    </recommendedName>
</protein>
<sequence length="466" mass="53372">MGLLCLVGFGQAYIAVIFKNILSNFFASWQLRLDKERLKHTHILASTGGGKSSAITFLIDENVRKNKGFLLIEPHGEMVQRILSNKRFSLAHPSKAYKQLVYLNFDEDPPQLNVFKLPLPKNPNIRQAFIDGLASELTDALGHNMQPVLTEAQYVMLRNIFIAGFYLPQATFQGIVKLLSTEGNLLLPQLISQLPTPPLQDYFTNDFLSGNARRTRDALRLRLNNFLIPRQIYQSFCASECEVDFAAILAENKFVVVRATTSLLGNYEAKTIGNIIHNLLSKYAFERLLSGKPCNPFFAYFDEAQHYLNGSVHRGLTGARKTGLNYTLAHHELNQEGISPQQQRSIVNNCNVKIYGNLKWKDQKEAAAILRLEKPEMIERLRPGEFFIKAGKNRVGLKRFPFKFAIKKEAFGRGWLFNAFARWEETKKLLDYLKRQRQKRLFELDSFVPTKPELHFKKFSLDGRKP</sequence>
<dbReference type="InterPro" id="IPR002789">
    <property type="entry name" value="HerA_central"/>
</dbReference>
<dbReference type="PANTHER" id="PTHR30121:SF11">
    <property type="entry name" value="AAA+ ATPASE DOMAIN-CONTAINING PROTEIN"/>
    <property type="match status" value="1"/>
</dbReference>
<dbReference type="Gene3D" id="3.40.50.300">
    <property type="entry name" value="P-loop containing nucleotide triphosphate hydrolases"/>
    <property type="match status" value="2"/>
</dbReference>